<evidence type="ECO:0000259" key="2">
    <source>
        <dbReference type="PROSITE" id="PS50987"/>
    </source>
</evidence>
<dbReference type="Pfam" id="PF00581">
    <property type="entry name" value="Rhodanese"/>
    <property type="match status" value="1"/>
</dbReference>
<dbReference type="Gene3D" id="1.10.10.10">
    <property type="entry name" value="Winged helix-like DNA-binding domain superfamily/Winged helix DNA-binding domain"/>
    <property type="match status" value="1"/>
</dbReference>
<protein>
    <submittedName>
        <fullName evidence="3">Metalloregulator ArsR/SmtB family transcription factor</fullName>
    </submittedName>
</protein>
<sequence>MTGREFKDLTFQQFANIATAFASPKRLELIDILSQGERDVDTLSTETNMNFANTSRHLQILRNSKIVTSRKEGVRVLYSLANEEVVKCWKGLQTLAEKSASEIRETARLFFEERSALVPISSTELLDKLNKDEVTLIDVRPKEEFSSGHLPNAVSIPLKELKDKFSELPSDKEIVAYCRGPYCVLAAEAAKLLTKKGFNVVILKEDVNSWQFAGFPIEKE</sequence>
<dbReference type="SMART" id="SM00450">
    <property type="entry name" value="RHOD"/>
    <property type="match status" value="1"/>
</dbReference>
<evidence type="ECO:0000313" key="3">
    <source>
        <dbReference type="EMBL" id="MDF1612058.1"/>
    </source>
</evidence>
<dbReference type="PANTHER" id="PTHR43031">
    <property type="entry name" value="FAD-DEPENDENT OXIDOREDUCTASE"/>
    <property type="match status" value="1"/>
</dbReference>
<dbReference type="SUPFAM" id="SSF52821">
    <property type="entry name" value="Rhodanese/Cell cycle control phosphatase"/>
    <property type="match status" value="1"/>
</dbReference>
<accession>A0AAE3TC52</accession>
<organism evidence="3 4">
    <name type="scientific">Stygiobacter electus</name>
    <dbReference type="NCBI Taxonomy" id="3032292"/>
    <lineage>
        <taxon>Bacteria</taxon>
        <taxon>Pseudomonadati</taxon>
        <taxon>Ignavibacteriota</taxon>
        <taxon>Ignavibacteria</taxon>
        <taxon>Ignavibacteriales</taxon>
        <taxon>Melioribacteraceae</taxon>
        <taxon>Stygiobacter</taxon>
    </lineage>
</organism>
<dbReference type="InterPro" id="IPR001845">
    <property type="entry name" value="HTH_ArsR_DNA-bd_dom"/>
</dbReference>
<keyword evidence="4" id="KW-1185">Reference proteome</keyword>
<dbReference type="RefSeq" id="WP_321535826.1">
    <property type="nucleotide sequence ID" value="NZ_JARGDL010000009.1"/>
</dbReference>
<evidence type="ECO:0000313" key="4">
    <source>
        <dbReference type="Proteomes" id="UP001221302"/>
    </source>
</evidence>
<dbReference type="PANTHER" id="PTHR43031:SF1">
    <property type="entry name" value="PYRIDINE NUCLEOTIDE-DISULPHIDE OXIDOREDUCTASE"/>
    <property type="match status" value="1"/>
</dbReference>
<dbReference type="NCBIfam" id="NF033788">
    <property type="entry name" value="HTH_metalloreg"/>
    <property type="match status" value="1"/>
</dbReference>
<dbReference type="Pfam" id="PF01022">
    <property type="entry name" value="HTH_5"/>
    <property type="match status" value="1"/>
</dbReference>
<dbReference type="SUPFAM" id="SSF46785">
    <property type="entry name" value="Winged helix' DNA-binding domain"/>
    <property type="match status" value="1"/>
</dbReference>
<dbReference type="Gene3D" id="3.40.250.10">
    <property type="entry name" value="Rhodanese-like domain"/>
    <property type="match status" value="1"/>
</dbReference>
<reference evidence="3" key="1">
    <citation type="submission" date="2023-03" db="EMBL/GenBank/DDBJ databases">
        <title>Stygiobacter electus gen. nov., sp. nov., facultatively anaerobic thermotolerant bacterium of the class Ignavibacteria from a well of Yessentuki mineral water deposit.</title>
        <authorList>
            <person name="Podosokorskaya O.A."/>
            <person name="Elcheninov A.G."/>
            <person name="Petrova N.F."/>
            <person name="Zavarzina D.G."/>
            <person name="Kublanov I.V."/>
            <person name="Merkel A.Y."/>
        </authorList>
    </citation>
    <scope>NUCLEOTIDE SEQUENCE</scope>
    <source>
        <strain evidence="3">09-Me</strain>
    </source>
</reference>
<dbReference type="Proteomes" id="UP001221302">
    <property type="component" value="Unassembled WGS sequence"/>
</dbReference>
<comment type="caution">
    <text evidence="3">The sequence shown here is derived from an EMBL/GenBank/DDBJ whole genome shotgun (WGS) entry which is preliminary data.</text>
</comment>
<proteinExistence type="predicted"/>
<dbReference type="PROSITE" id="PS50206">
    <property type="entry name" value="RHODANESE_3"/>
    <property type="match status" value="1"/>
</dbReference>
<dbReference type="AlphaFoldDB" id="A0AAE3TC52"/>
<dbReference type="PRINTS" id="PR00778">
    <property type="entry name" value="HTHARSR"/>
</dbReference>
<name>A0AAE3TC52_9BACT</name>
<dbReference type="GO" id="GO:0003700">
    <property type="term" value="F:DNA-binding transcription factor activity"/>
    <property type="evidence" value="ECO:0007669"/>
    <property type="project" value="InterPro"/>
</dbReference>
<dbReference type="InterPro" id="IPR001763">
    <property type="entry name" value="Rhodanese-like_dom"/>
</dbReference>
<dbReference type="InterPro" id="IPR036873">
    <property type="entry name" value="Rhodanese-like_dom_sf"/>
</dbReference>
<dbReference type="CDD" id="cd00090">
    <property type="entry name" value="HTH_ARSR"/>
    <property type="match status" value="1"/>
</dbReference>
<dbReference type="EMBL" id="JARGDL010000009">
    <property type="protein sequence ID" value="MDF1612058.1"/>
    <property type="molecule type" value="Genomic_DNA"/>
</dbReference>
<dbReference type="InterPro" id="IPR050229">
    <property type="entry name" value="GlpE_sulfurtransferase"/>
</dbReference>
<evidence type="ECO:0000259" key="1">
    <source>
        <dbReference type="PROSITE" id="PS50206"/>
    </source>
</evidence>
<dbReference type="InterPro" id="IPR036390">
    <property type="entry name" value="WH_DNA-bd_sf"/>
</dbReference>
<gene>
    <name evidence="3" type="ORF">P0M35_07835</name>
</gene>
<dbReference type="InterPro" id="IPR011991">
    <property type="entry name" value="ArsR-like_HTH"/>
</dbReference>
<dbReference type="SMART" id="SM00418">
    <property type="entry name" value="HTH_ARSR"/>
    <property type="match status" value="1"/>
</dbReference>
<dbReference type="InterPro" id="IPR036388">
    <property type="entry name" value="WH-like_DNA-bd_sf"/>
</dbReference>
<feature type="domain" description="HTH arsR-type" evidence="2">
    <location>
        <begin position="6"/>
        <end position="100"/>
    </location>
</feature>
<feature type="domain" description="Rhodanese" evidence="1">
    <location>
        <begin position="130"/>
        <end position="219"/>
    </location>
</feature>
<dbReference type="CDD" id="cd00158">
    <property type="entry name" value="RHOD"/>
    <property type="match status" value="1"/>
</dbReference>
<dbReference type="PROSITE" id="PS50987">
    <property type="entry name" value="HTH_ARSR_2"/>
    <property type="match status" value="1"/>
</dbReference>